<organism evidence="11 12">
    <name type="scientific">Nocardioides szechwanensis</name>
    <dbReference type="NCBI Taxonomy" id="1005944"/>
    <lineage>
        <taxon>Bacteria</taxon>
        <taxon>Bacillati</taxon>
        <taxon>Actinomycetota</taxon>
        <taxon>Actinomycetes</taxon>
        <taxon>Propionibacteriales</taxon>
        <taxon>Nocardioidaceae</taxon>
        <taxon>Nocardioides</taxon>
    </lineage>
</organism>
<protein>
    <recommendedName>
        <fullName evidence="1">non-specific serine/threonine protein kinase</fullName>
        <ecNumber evidence="1">2.7.11.1</ecNumber>
    </recommendedName>
</protein>
<keyword evidence="4" id="KW-0732">Signal</keyword>
<dbReference type="InterPro" id="IPR017441">
    <property type="entry name" value="Protein_kinase_ATP_BS"/>
</dbReference>
<evidence type="ECO:0000256" key="3">
    <source>
        <dbReference type="ARBA" id="ARBA00022679"/>
    </source>
</evidence>
<dbReference type="PROSITE" id="PS50011">
    <property type="entry name" value="PROTEIN_KINASE_DOM"/>
    <property type="match status" value="1"/>
</dbReference>
<name>A0A1H0EQ72_9ACTN</name>
<evidence type="ECO:0000256" key="6">
    <source>
        <dbReference type="ARBA" id="ARBA00022777"/>
    </source>
</evidence>
<evidence type="ECO:0000256" key="5">
    <source>
        <dbReference type="ARBA" id="ARBA00022741"/>
    </source>
</evidence>
<dbReference type="EMBL" id="FNIC01000004">
    <property type="protein sequence ID" value="SDN84554.1"/>
    <property type="molecule type" value="Genomic_DNA"/>
</dbReference>
<reference evidence="11 12" key="1">
    <citation type="submission" date="2016-10" db="EMBL/GenBank/DDBJ databases">
        <authorList>
            <person name="de Groot N.N."/>
        </authorList>
    </citation>
    <scope>NUCLEOTIDE SEQUENCE [LARGE SCALE GENOMIC DNA]</scope>
    <source>
        <strain evidence="11 12">CGMCC 1.11147</strain>
    </source>
</reference>
<dbReference type="AlphaFoldDB" id="A0A1H0EQ72"/>
<evidence type="ECO:0000256" key="9">
    <source>
        <dbReference type="SAM" id="MobiDB-lite"/>
    </source>
</evidence>
<evidence type="ECO:0000256" key="7">
    <source>
        <dbReference type="ARBA" id="ARBA00022840"/>
    </source>
</evidence>
<keyword evidence="2 11" id="KW-0723">Serine/threonine-protein kinase</keyword>
<dbReference type="InterPro" id="IPR011009">
    <property type="entry name" value="Kinase-like_dom_sf"/>
</dbReference>
<feature type="region of interest" description="Disordered" evidence="9">
    <location>
        <begin position="328"/>
        <end position="364"/>
    </location>
</feature>
<dbReference type="Gene3D" id="2.130.10.130">
    <property type="entry name" value="Integrin alpha, N-terminal"/>
    <property type="match status" value="1"/>
</dbReference>
<dbReference type="InterPro" id="IPR013517">
    <property type="entry name" value="FG-GAP"/>
</dbReference>
<evidence type="ECO:0000256" key="1">
    <source>
        <dbReference type="ARBA" id="ARBA00012513"/>
    </source>
</evidence>
<dbReference type="Gene3D" id="1.10.510.10">
    <property type="entry name" value="Transferase(Phosphotransferase) domain 1"/>
    <property type="match status" value="1"/>
</dbReference>
<evidence type="ECO:0000256" key="2">
    <source>
        <dbReference type="ARBA" id="ARBA00022527"/>
    </source>
</evidence>
<keyword evidence="5 8" id="KW-0547">Nucleotide-binding</keyword>
<dbReference type="GO" id="GO:0004674">
    <property type="term" value="F:protein serine/threonine kinase activity"/>
    <property type="evidence" value="ECO:0007669"/>
    <property type="project" value="UniProtKB-KW"/>
</dbReference>
<dbReference type="Pfam" id="PF13517">
    <property type="entry name" value="FG-GAP_3"/>
    <property type="match status" value="1"/>
</dbReference>
<proteinExistence type="predicted"/>
<keyword evidence="3" id="KW-0808">Transferase</keyword>
<dbReference type="RefSeq" id="WP_091025534.1">
    <property type="nucleotide sequence ID" value="NZ_BKAE01000010.1"/>
</dbReference>
<dbReference type="SUPFAM" id="SSF56112">
    <property type="entry name" value="Protein kinase-like (PK-like)"/>
    <property type="match status" value="1"/>
</dbReference>
<dbReference type="PANTHER" id="PTHR43289:SF6">
    <property type="entry name" value="SERINE_THREONINE-PROTEIN KINASE NEKL-3"/>
    <property type="match status" value="1"/>
</dbReference>
<dbReference type="PROSITE" id="PS00108">
    <property type="entry name" value="PROTEIN_KINASE_ST"/>
    <property type="match status" value="1"/>
</dbReference>
<dbReference type="SUPFAM" id="SSF69318">
    <property type="entry name" value="Integrin alpha N-terminal domain"/>
    <property type="match status" value="1"/>
</dbReference>
<gene>
    <name evidence="11" type="ORF">SAMN05192576_2939</name>
</gene>
<dbReference type="Pfam" id="PF00069">
    <property type="entry name" value="Pkinase"/>
    <property type="match status" value="1"/>
</dbReference>
<dbReference type="InterPro" id="IPR000719">
    <property type="entry name" value="Prot_kinase_dom"/>
</dbReference>
<sequence length="676" mass="71121">MSQPPIGQPQPGDVVGHYRIDSVLGVGGMGMVFAATDLRLNRPVALKVMLAHVATSPTFLGRFQREASILARLDSPHVISIYDHGEQDGWPYLVTQHAAGGDLGRLLREGGPLAPPLAFRVCAQVADALAAAHAVGVIHRDVKPANVLLRDRRTDRLHVFLCDFGVAHTETTGLTTAGAIAGTWNYLAPERAAGQRGTPASDLYSVGCLLFETLTGRPPYTGADVQVAMAHLQQPVPQLPGDDQLTRGVNEVLARSLAKDPAHRYGSAAELRDALRALGGGLTPSSPSQPPRVLAQGRRRRRQVLGAVLAVALVAGGATAALLLRPDDQSPAAGAGADPTADPTPTTTSTPDPEPEPIVTGDLDGDGFGDFATVTYDGGWLLSSDGATTFGAPKPLPQARYPSVIGDVDGDGRIDVVTVDGEAPTLRVTVNLATGEAPSSLLDSPVVGDLLAATTPFVADMDGDGLDDVGLATLGAGRLLVVVAHARKDGTLAASRRWFDGEAPDGIGSYNQLTVGDLTGDGLADLVHVLEPDERAPRYRLLASTGTAFEQKGEPQRVPDETRYATWRAGDFDGDGVDELSMSDIGPQVTLMSWTGRRFTSQVWADELRDEFYPRQTSVVDVDGDGDDDLVVALSGKGLRVIDSTGRSFRVLPGGGRVLAPRKSTEGTLGPMVYRD</sequence>
<dbReference type="PANTHER" id="PTHR43289">
    <property type="entry name" value="MITOGEN-ACTIVATED PROTEIN KINASE KINASE KINASE 20-RELATED"/>
    <property type="match status" value="1"/>
</dbReference>
<dbReference type="Proteomes" id="UP000199004">
    <property type="component" value="Unassembled WGS sequence"/>
</dbReference>
<dbReference type="Gene3D" id="3.30.200.20">
    <property type="entry name" value="Phosphorylase Kinase, domain 1"/>
    <property type="match status" value="1"/>
</dbReference>
<dbReference type="CDD" id="cd14014">
    <property type="entry name" value="STKc_PknB_like"/>
    <property type="match status" value="1"/>
</dbReference>
<evidence type="ECO:0000313" key="12">
    <source>
        <dbReference type="Proteomes" id="UP000199004"/>
    </source>
</evidence>
<evidence type="ECO:0000256" key="4">
    <source>
        <dbReference type="ARBA" id="ARBA00022729"/>
    </source>
</evidence>
<feature type="compositionally biased region" description="Low complexity" evidence="9">
    <location>
        <begin position="328"/>
        <end position="351"/>
    </location>
</feature>
<evidence type="ECO:0000259" key="10">
    <source>
        <dbReference type="PROSITE" id="PS50011"/>
    </source>
</evidence>
<dbReference type="InterPro" id="IPR028994">
    <property type="entry name" value="Integrin_alpha_N"/>
</dbReference>
<dbReference type="STRING" id="1005944.SAMN05192576_2939"/>
<evidence type="ECO:0000256" key="8">
    <source>
        <dbReference type="PROSITE-ProRule" id="PRU10141"/>
    </source>
</evidence>
<feature type="binding site" evidence="8">
    <location>
        <position position="47"/>
    </location>
    <ligand>
        <name>ATP</name>
        <dbReference type="ChEBI" id="CHEBI:30616"/>
    </ligand>
</feature>
<dbReference type="PROSITE" id="PS00107">
    <property type="entry name" value="PROTEIN_KINASE_ATP"/>
    <property type="match status" value="1"/>
</dbReference>
<keyword evidence="7 8" id="KW-0067">ATP-binding</keyword>
<dbReference type="InterPro" id="IPR008271">
    <property type="entry name" value="Ser/Thr_kinase_AS"/>
</dbReference>
<keyword evidence="12" id="KW-1185">Reference proteome</keyword>
<dbReference type="SMART" id="SM00220">
    <property type="entry name" value="S_TKc"/>
    <property type="match status" value="1"/>
</dbReference>
<dbReference type="GO" id="GO:0005524">
    <property type="term" value="F:ATP binding"/>
    <property type="evidence" value="ECO:0007669"/>
    <property type="project" value="UniProtKB-UniRule"/>
</dbReference>
<keyword evidence="6 11" id="KW-0418">Kinase</keyword>
<feature type="domain" description="Protein kinase" evidence="10">
    <location>
        <begin position="18"/>
        <end position="276"/>
    </location>
</feature>
<evidence type="ECO:0000313" key="11">
    <source>
        <dbReference type="EMBL" id="SDN84554.1"/>
    </source>
</evidence>
<accession>A0A1H0EQ72</accession>
<dbReference type="OrthoDB" id="3769722at2"/>
<dbReference type="EC" id="2.7.11.1" evidence="1"/>